<feature type="chain" id="PRO_5036708968" evidence="1">
    <location>
        <begin position="22"/>
        <end position="194"/>
    </location>
</feature>
<evidence type="ECO:0000313" key="2">
    <source>
        <dbReference type="EMBL" id="QXO18235.1"/>
    </source>
</evidence>
<gene>
    <name evidence="2" type="ORF">KNV97_08095</name>
</gene>
<protein>
    <submittedName>
        <fullName evidence="2">Porin family protein</fullName>
    </submittedName>
</protein>
<dbReference type="Proteomes" id="UP000694232">
    <property type="component" value="Chromosome 1"/>
</dbReference>
<dbReference type="EMBL" id="CP076643">
    <property type="protein sequence ID" value="QXO18235.1"/>
    <property type="molecule type" value="Genomic_DNA"/>
</dbReference>
<sequence length="194" mass="21155">MRSLQFIVFVFGCWLSATATADVYLTPSAGYALGGKVEDNTGQSYDLNASSTLAITLEVPFQTGRVGLFYARQSTDVDTAGDQATLHYLLFQSRINYQLESNWSSYLGAGLGASYFDASWVGNKSGFAASIFTGLDYHITSSVALSSQIRWLGTVVDNETSALCSLPEPGRCIVRFQSDWMNQFSANLGLTIRF</sequence>
<feature type="signal peptide" evidence="1">
    <location>
        <begin position="1"/>
        <end position="21"/>
    </location>
</feature>
<accession>A0A975UAL9</accession>
<name>A0A975UAL9_9VIBR</name>
<proteinExistence type="predicted"/>
<organism evidence="2 3">
    <name type="scientific">Vibrio ostreae</name>
    <dbReference type="NCBI Taxonomy" id="2841925"/>
    <lineage>
        <taxon>Bacteria</taxon>
        <taxon>Pseudomonadati</taxon>
        <taxon>Pseudomonadota</taxon>
        <taxon>Gammaproteobacteria</taxon>
        <taxon>Vibrionales</taxon>
        <taxon>Vibrionaceae</taxon>
        <taxon>Vibrio</taxon>
    </lineage>
</organism>
<keyword evidence="1" id="KW-0732">Signal</keyword>
<dbReference type="RefSeq" id="WP_218562858.1">
    <property type="nucleotide sequence ID" value="NZ_CP076643.1"/>
</dbReference>
<keyword evidence="3" id="KW-1185">Reference proteome</keyword>
<evidence type="ECO:0000256" key="1">
    <source>
        <dbReference type="SAM" id="SignalP"/>
    </source>
</evidence>
<dbReference type="KEGG" id="vos:KNV97_08095"/>
<reference evidence="2" key="1">
    <citation type="submission" date="2021-06" db="EMBL/GenBank/DDBJ databases">
        <title>Vibrio nov. sp., novel gut bacterium isolated from Yellow Sea oyster.</title>
        <authorList>
            <person name="Muhammad N."/>
            <person name="Nguyen T.H."/>
            <person name="Lee Y.-J."/>
            <person name="Ko J."/>
            <person name="Kim S.-G."/>
        </authorList>
    </citation>
    <scope>NUCLEOTIDE SEQUENCE</scope>
    <source>
        <strain evidence="2">OG9-811</strain>
    </source>
</reference>
<evidence type="ECO:0000313" key="3">
    <source>
        <dbReference type="Proteomes" id="UP000694232"/>
    </source>
</evidence>
<dbReference type="AlphaFoldDB" id="A0A975UAL9"/>